<dbReference type="PANTHER" id="PTHR11937">
    <property type="entry name" value="ACTIN"/>
    <property type="match status" value="1"/>
</dbReference>
<dbReference type="AlphaFoldDB" id="A0A1A0HHL0"/>
<dbReference type="EMBL" id="LXTC01000001">
    <property type="protein sequence ID" value="OBA23649.1"/>
    <property type="molecule type" value="Genomic_DNA"/>
</dbReference>
<dbReference type="GO" id="GO:0031011">
    <property type="term" value="C:Ino80 complex"/>
    <property type="evidence" value="ECO:0007669"/>
    <property type="project" value="EnsemblFungi"/>
</dbReference>
<feature type="region of interest" description="Disordered" evidence="3">
    <location>
        <begin position="501"/>
        <end position="535"/>
    </location>
</feature>
<feature type="compositionally biased region" description="Polar residues" evidence="3">
    <location>
        <begin position="521"/>
        <end position="532"/>
    </location>
</feature>
<proteinExistence type="inferred from homology"/>
<dbReference type="SMART" id="SM00268">
    <property type="entry name" value="ACTIN"/>
    <property type="match status" value="1"/>
</dbReference>
<protein>
    <submittedName>
        <fullName evidence="4">Actin-like ATPase domain-containing protein</fullName>
    </submittedName>
</protein>
<evidence type="ECO:0000256" key="3">
    <source>
        <dbReference type="SAM" id="MobiDB-lite"/>
    </source>
</evidence>
<dbReference type="InterPro" id="IPR004000">
    <property type="entry name" value="Actin"/>
</dbReference>
<name>A0A1A0HHL0_9ASCO</name>
<dbReference type="GO" id="GO:0006338">
    <property type="term" value="P:chromatin remodeling"/>
    <property type="evidence" value="ECO:0007669"/>
    <property type="project" value="EnsemblFungi"/>
</dbReference>
<evidence type="ECO:0000256" key="2">
    <source>
        <dbReference type="SAM" id="Coils"/>
    </source>
</evidence>
<dbReference type="CDD" id="cd10211">
    <property type="entry name" value="ASKHA_NBD_Arp5"/>
    <property type="match status" value="1"/>
</dbReference>
<dbReference type="Gene3D" id="3.30.420.40">
    <property type="match status" value="2"/>
</dbReference>
<evidence type="ECO:0000313" key="5">
    <source>
        <dbReference type="Proteomes" id="UP000092555"/>
    </source>
</evidence>
<dbReference type="GO" id="GO:0030234">
    <property type="term" value="F:enzyme regulator activity"/>
    <property type="evidence" value="ECO:0007669"/>
    <property type="project" value="EnsemblFungi"/>
</dbReference>
<dbReference type="RefSeq" id="XP_018714130.1">
    <property type="nucleotide sequence ID" value="XM_018856897.1"/>
</dbReference>
<dbReference type="Proteomes" id="UP000092555">
    <property type="component" value="Unassembled WGS sequence"/>
</dbReference>
<dbReference type="FunFam" id="3.30.420.40:FF:000058">
    <property type="entry name" value="Putative actin-related protein 5"/>
    <property type="match status" value="1"/>
</dbReference>
<comment type="similarity">
    <text evidence="1">Belongs to the actin family.</text>
</comment>
<dbReference type="OrthoDB" id="7340501at2759"/>
<dbReference type="STRING" id="869754.A0A1A0HHL0"/>
<keyword evidence="2" id="KW-0175">Coiled coil</keyword>
<dbReference type="GeneID" id="30029873"/>
<gene>
    <name evidence="4" type="ORF">METBIDRAFT_37608</name>
</gene>
<feature type="region of interest" description="Disordered" evidence="3">
    <location>
        <begin position="289"/>
        <end position="314"/>
    </location>
</feature>
<evidence type="ECO:0000256" key="1">
    <source>
        <dbReference type="RuleBase" id="RU000487"/>
    </source>
</evidence>
<comment type="caution">
    <text evidence="4">The sequence shown here is derived from an EMBL/GenBank/DDBJ whole genome shotgun (WGS) entry which is preliminary data.</text>
</comment>
<dbReference type="InterPro" id="IPR043129">
    <property type="entry name" value="ATPase_NBD"/>
</dbReference>
<dbReference type="SUPFAM" id="SSF53067">
    <property type="entry name" value="Actin-like ATPase domain"/>
    <property type="match status" value="2"/>
</dbReference>
<accession>A0A1A0HHL0</accession>
<evidence type="ECO:0000313" key="4">
    <source>
        <dbReference type="EMBL" id="OBA23649.1"/>
    </source>
</evidence>
<organism evidence="4 5">
    <name type="scientific">Metschnikowia bicuspidata var. bicuspidata NRRL YB-4993</name>
    <dbReference type="NCBI Taxonomy" id="869754"/>
    <lineage>
        <taxon>Eukaryota</taxon>
        <taxon>Fungi</taxon>
        <taxon>Dikarya</taxon>
        <taxon>Ascomycota</taxon>
        <taxon>Saccharomycotina</taxon>
        <taxon>Pichiomycetes</taxon>
        <taxon>Metschnikowiaceae</taxon>
        <taxon>Metschnikowia</taxon>
    </lineage>
</organism>
<sequence length="771" mass="87955">MSALDQELPPQKVHLIRESKASGDAEPFYNNYKEGVPIAIDFGSDTVRAGLTNASEPCNIFPNIVAKHRDRKSNYTLTLIGNDVYRESVHFPTLRTGAKSPFDNLMITNWDSVESILDYSLEHLSITSDNGCLNNPVIMTEAAGAPFTYRKGMYEILFEAYRAPKVAFGIDSLFSFYANSKKKDGLVVSVGNNLTHLIPVLGGKGILTNCKRIDWGGEQQLLFLQKALALKYPYFPTRLTNDHTKNIVCDHAYVAQDYASELSTILDMETLEKKDVVIQVPVDIAPEKAKKSEEELARQAEKRKEQGKRLQEQAQKKRLETLMQKEKEHAYYTELRDTISSLSKNEAERRVIAEEFENVADLHKYIATLEKAIKRSKGLEIEEPEEEVDPASTWPLAEIPDSDLNDEEIKEKRRQKLLKSNYEARVRIREEKKREEEEQQLYLKEQEEWRIRDLEGWCNAKRLELAQCISEYKIRLKAMDAMKDRKSMAAQQRMKNIADLASDQASGAAAKKRRRAGPSATIDNDPNDTFGTNDADWNAYRDISNASLEEEQESTLAEINRIELELLDFDPDFHTEDTFAASEKFDWRNLVLHKFIHGPRPNLTLTMQAEGHDPEELLKDPEIIRRNHQIHINVERIRVPEVYFQPQIAGLDQAGIPEIIQNILLRNFDGIFDVGGQLRQMMENIFLTGGGTLLPNFADRLKSEITSFLPTGAPINVCKANDPLLDAWKGMQKWSSASDAKENYVTRKEYDENGPEYIKEHGLGNVSLREL</sequence>
<dbReference type="Pfam" id="PF00022">
    <property type="entry name" value="Actin"/>
    <property type="match status" value="2"/>
</dbReference>
<reference evidence="4 5" key="1">
    <citation type="submission" date="2016-05" db="EMBL/GenBank/DDBJ databases">
        <title>Comparative genomics of biotechnologically important yeasts.</title>
        <authorList>
            <consortium name="DOE Joint Genome Institute"/>
            <person name="Riley R."/>
            <person name="Haridas S."/>
            <person name="Wolfe K.H."/>
            <person name="Lopes M.R."/>
            <person name="Hittinger C.T."/>
            <person name="Goker M."/>
            <person name="Salamov A."/>
            <person name="Wisecaver J."/>
            <person name="Long T.M."/>
            <person name="Aerts A.L."/>
            <person name="Barry K."/>
            <person name="Choi C."/>
            <person name="Clum A."/>
            <person name="Coughlan A.Y."/>
            <person name="Deshpande S."/>
            <person name="Douglass A.P."/>
            <person name="Hanson S.J."/>
            <person name="Klenk H.-P."/>
            <person name="LaButti K."/>
            <person name="Lapidus A."/>
            <person name="Lindquist E."/>
            <person name="Lipzen A."/>
            <person name="Meier-kolthoff J.P."/>
            <person name="Ohm R.A."/>
            <person name="Otillar R.P."/>
            <person name="Pangilinan J."/>
            <person name="Peng Y."/>
            <person name="Rokas A."/>
            <person name="Rosa C.A."/>
            <person name="Scheuner C."/>
            <person name="Sibirny A.A."/>
            <person name="Slot J.C."/>
            <person name="Stielow J.B."/>
            <person name="Sun H."/>
            <person name="Kurtzman C.P."/>
            <person name="Blackwell M."/>
            <person name="Grigoriev I.V."/>
            <person name="Jeffries T.W."/>
        </authorList>
    </citation>
    <scope>NUCLEOTIDE SEQUENCE [LARGE SCALE GENOMIC DNA]</scope>
    <source>
        <strain evidence="4 5">NRRL YB-4993</strain>
    </source>
</reference>
<keyword evidence="5" id="KW-1185">Reference proteome</keyword>
<feature type="coiled-coil region" evidence="2">
    <location>
        <begin position="419"/>
        <end position="448"/>
    </location>
</feature>